<dbReference type="OrthoDB" id="293274at2759"/>
<protein>
    <submittedName>
        <fullName evidence="1">Uncharacterized protein</fullName>
    </submittedName>
</protein>
<gene>
    <name evidence="1" type="ORF">PPERSA_08212</name>
</gene>
<name>A0A0V0QFZ7_PSEPJ</name>
<evidence type="ECO:0000313" key="2">
    <source>
        <dbReference type="Proteomes" id="UP000054937"/>
    </source>
</evidence>
<organism evidence="1 2">
    <name type="scientific">Pseudocohnilembus persalinus</name>
    <name type="common">Ciliate</name>
    <dbReference type="NCBI Taxonomy" id="266149"/>
    <lineage>
        <taxon>Eukaryota</taxon>
        <taxon>Sar</taxon>
        <taxon>Alveolata</taxon>
        <taxon>Ciliophora</taxon>
        <taxon>Intramacronucleata</taxon>
        <taxon>Oligohymenophorea</taxon>
        <taxon>Scuticociliatia</taxon>
        <taxon>Philasterida</taxon>
        <taxon>Pseudocohnilembidae</taxon>
        <taxon>Pseudocohnilembus</taxon>
    </lineage>
</organism>
<keyword evidence="2" id="KW-1185">Reference proteome</keyword>
<sequence>MVGSPQFYELMEAKLLEIIFVLNSELLSLCAWSFAVNQHTFKANLFMKKLEEAFPQQIKNSSIRDMSRIVWSMCRTKGPDSPLLDQIEQEINQRQLSGKDCAHVLWGYILNKPLQGKTLEKLVKTILSQKEQLDSWDVSTIIWSFSKYEKHDIFKFIYIELYDQVMEVIDEMNNEELLQVIRSYIETQNETQELVDESREILQENLLQLSYDQVILCIHLYTSMTQANIDNELKEFIMQLKKRAEEMVRLQVISNDLQKEVDIHSVEYYEKLQKLDELKQ</sequence>
<dbReference type="AlphaFoldDB" id="A0A0V0QFZ7"/>
<dbReference type="Proteomes" id="UP000054937">
    <property type="component" value="Unassembled WGS sequence"/>
</dbReference>
<accession>A0A0V0QFZ7</accession>
<comment type="caution">
    <text evidence="1">The sequence shown here is derived from an EMBL/GenBank/DDBJ whole genome shotgun (WGS) entry which is preliminary data.</text>
</comment>
<evidence type="ECO:0000313" key="1">
    <source>
        <dbReference type="EMBL" id="KRX01111.1"/>
    </source>
</evidence>
<reference evidence="1 2" key="1">
    <citation type="journal article" date="2015" name="Sci. Rep.">
        <title>Genome of the facultative scuticociliatosis pathogen Pseudocohnilembus persalinus provides insight into its virulence through horizontal gene transfer.</title>
        <authorList>
            <person name="Xiong J."/>
            <person name="Wang G."/>
            <person name="Cheng J."/>
            <person name="Tian M."/>
            <person name="Pan X."/>
            <person name="Warren A."/>
            <person name="Jiang C."/>
            <person name="Yuan D."/>
            <person name="Miao W."/>
        </authorList>
    </citation>
    <scope>NUCLEOTIDE SEQUENCE [LARGE SCALE GENOMIC DNA]</scope>
    <source>
        <strain evidence="1">36N120E</strain>
    </source>
</reference>
<dbReference type="EMBL" id="LDAU01000176">
    <property type="protein sequence ID" value="KRX01111.1"/>
    <property type="molecule type" value="Genomic_DNA"/>
</dbReference>
<proteinExistence type="predicted"/>
<dbReference type="InParanoid" id="A0A0V0QFZ7"/>